<dbReference type="InterPro" id="IPR029063">
    <property type="entry name" value="SAM-dependent_MTases_sf"/>
</dbReference>
<dbReference type="InterPro" id="IPR052514">
    <property type="entry name" value="SAM-dependent_MTase"/>
</dbReference>
<keyword evidence="2" id="KW-0808">Transferase</keyword>
<reference evidence="2 3" key="1">
    <citation type="journal article" date="2024" name="Chem. Sci.">
        <title>Discovery of megapolipeptins by genome mining of a Burkholderiales bacteria collection.</title>
        <authorList>
            <person name="Paulo B.S."/>
            <person name="Recchia M.J.J."/>
            <person name="Lee S."/>
            <person name="Fergusson C.H."/>
            <person name="Romanowski S.B."/>
            <person name="Hernandez A."/>
            <person name="Krull N."/>
            <person name="Liu D.Y."/>
            <person name="Cavanagh H."/>
            <person name="Bos A."/>
            <person name="Gray C.A."/>
            <person name="Murphy B.T."/>
            <person name="Linington R.G."/>
            <person name="Eustaquio A.S."/>
        </authorList>
    </citation>
    <scope>NUCLEOTIDE SEQUENCE [LARGE SCALE GENOMIC DNA]</scope>
    <source>
        <strain evidence="2 3">RL17-350-BIC-E</strain>
    </source>
</reference>
<keyword evidence="3" id="KW-1185">Reference proteome</keyword>
<dbReference type="PANTHER" id="PTHR34203">
    <property type="entry name" value="METHYLTRANSFERASE, FKBM FAMILY PROTEIN"/>
    <property type="match status" value="1"/>
</dbReference>
<comment type="caution">
    <text evidence="2">The sequence shown here is derived from an EMBL/GenBank/DDBJ whole genome shotgun (WGS) entry which is preliminary data.</text>
</comment>
<dbReference type="GO" id="GO:0032259">
    <property type="term" value="P:methylation"/>
    <property type="evidence" value="ECO:0007669"/>
    <property type="project" value="UniProtKB-KW"/>
</dbReference>
<name>A0ABW9ES86_9BURK</name>
<dbReference type="InterPro" id="IPR006342">
    <property type="entry name" value="FkbM_mtfrase"/>
</dbReference>
<dbReference type="RefSeq" id="WP_408143096.1">
    <property type="nucleotide sequence ID" value="NZ_JAQQCL010000049.1"/>
</dbReference>
<organism evidence="2 3">
    <name type="scientific">Paraburkholderia strydomiana</name>
    <dbReference type="NCBI Taxonomy" id="1245417"/>
    <lineage>
        <taxon>Bacteria</taxon>
        <taxon>Pseudomonadati</taxon>
        <taxon>Pseudomonadota</taxon>
        <taxon>Betaproteobacteria</taxon>
        <taxon>Burkholderiales</taxon>
        <taxon>Burkholderiaceae</taxon>
        <taxon>Paraburkholderia</taxon>
    </lineage>
</organism>
<dbReference type="NCBIfam" id="TIGR01444">
    <property type="entry name" value="fkbM_fam"/>
    <property type="match status" value="1"/>
</dbReference>
<dbReference type="Pfam" id="PF05050">
    <property type="entry name" value="Methyltransf_21"/>
    <property type="match status" value="1"/>
</dbReference>
<feature type="domain" description="Methyltransferase FkbM" evidence="1">
    <location>
        <begin position="51"/>
        <end position="194"/>
    </location>
</feature>
<dbReference type="Gene3D" id="3.40.50.150">
    <property type="entry name" value="Vaccinia Virus protein VP39"/>
    <property type="match status" value="1"/>
</dbReference>
<keyword evidence="2" id="KW-0489">Methyltransferase</keyword>
<dbReference type="GO" id="GO:0008168">
    <property type="term" value="F:methyltransferase activity"/>
    <property type="evidence" value="ECO:0007669"/>
    <property type="project" value="UniProtKB-KW"/>
</dbReference>
<evidence type="ECO:0000259" key="1">
    <source>
        <dbReference type="Pfam" id="PF05050"/>
    </source>
</evidence>
<evidence type="ECO:0000313" key="3">
    <source>
        <dbReference type="Proteomes" id="UP001629392"/>
    </source>
</evidence>
<dbReference type="Proteomes" id="UP001629392">
    <property type="component" value="Unassembled WGS sequence"/>
</dbReference>
<sequence>MGLLKRKVRIGDALFDFTGDAGYLNSMGDTFEPSTLDMLSSMVARDSHVIDVGANIGFTAVALSNFCPDGWVAAVEPVPRTFALLEENVKAARATNVSCHNFALGAADGELVMQGNPNFLAGSFVADKFSIDDEYHFAERVPVYMLDAVFEQTGLRRLDAIKIDVEGFELDVFAGAKKTLSVFEPLVFMEMNHWCLSMFRRMTIPEFRERLLKIFPCVYAVQDAETRDLTDEKAAYHVAHEHLNHGRFFNLLVGFNRDIVDRALDRYLAKRSANALPNTHLSPHEAMALIERAEAAEQRARVFEHRASVLQNVVSEKEKLIWHLEAQLASAHG</sequence>
<dbReference type="SUPFAM" id="SSF53335">
    <property type="entry name" value="S-adenosyl-L-methionine-dependent methyltransferases"/>
    <property type="match status" value="1"/>
</dbReference>
<gene>
    <name evidence="2" type="ORF">PQQ73_35495</name>
</gene>
<protein>
    <submittedName>
        <fullName evidence="2">FkbM family methyltransferase</fullName>
    </submittedName>
</protein>
<evidence type="ECO:0000313" key="2">
    <source>
        <dbReference type="EMBL" id="MFM0721600.1"/>
    </source>
</evidence>
<proteinExistence type="predicted"/>
<dbReference type="EMBL" id="JAQQCL010000049">
    <property type="protein sequence ID" value="MFM0721600.1"/>
    <property type="molecule type" value="Genomic_DNA"/>
</dbReference>
<accession>A0ABW9ES86</accession>
<dbReference type="PANTHER" id="PTHR34203:SF15">
    <property type="entry name" value="SLL1173 PROTEIN"/>
    <property type="match status" value="1"/>
</dbReference>